<dbReference type="AlphaFoldDB" id="A0A426JV96"/>
<evidence type="ECO:0008006" key="3">
    <source>
        <dbReference type="Google" id="ProtNLM"/>
    </source>
</evidence>
<organism evidence="1 2">
    <name type="scientific">Saccharopolyspora rhizosphaerae</name>
    <dbReference type="NCBI Taxonomy" id="2492662"/>
    <lineage>
        <taxon>Bacteria</taxon>
        <taxon>Bacillati</taxon>
        <taxon>Actinomycetota</taxon>
        <taxon>Actinomycetes</taxon>
        <taxon>Pseudonocardiales</taxon>
        <taxon>Pseudonocardiaceae</taxon>
        <taxon>Saccharopolyspora</taxon>
    </lineage>
</organism>
<accession>A0A426JV96</accession>
<dbReference type="Gene3D" id="1.10.260.40">
    <property type="entry name" value="lambda repressor-like DNA-binding domains"/>
    <property type="match status" value="1"/>
</dbReference>
<name>A0A426JV96_9PSEU</name>
<dbReference type="InterPro" id="IPR010982">
    <property type="entry name" value="Lambda_DNA-bd_dom_sf"/>
</dbReference>
<dbReference type="RefSeq" id="WP_125090373.1">
    <property type="nucleotide sequence ID" value="NZ_RSAA01000010.1"/>
</dbReference>
<reference evidence="1 2" key="1">
    <citation type="submission" date="2018-11" db="EMBL/GenBank/DDBJ databases">
        <title>Saccharopolyspora rhizosphaerae sp. nov., an actinomycete isolated from rhizosphere soil in Thailand.</title>
        <authorList>
            <person name="Intra B."/>
            <person name="Euanorasetr J."/>
            <person name="Take A."/>
            <person name="Inahashi Y."/>
            <person name="Mori M."/>
            <person name="Panbangred W."/>
            <person name="Matsumoto A."/>
        </authorList>
    </citation>
    <scope>NUCLEOTIDE SEQUENCE [LARGE SCALE GENOMIC DNA]</scope>
    <source>
        <strain evidence="1 2">H219</strain>
    </source>
</reference>
<dbReference type="Proteomes" id="UP000274515">
    <property type="component" value="Unassembled WGS sequence"/>
</dbReference>
<keyword evidence="2" id="KW-1185">Reference proteome</keyword>
<dbReference type="GO" id="GO:0003677">
    <property type="term" value="F:DNA binding"/>
    <property type="evidence" value="ECO:0007669"/>
    <property type="project" value="InterPro"/>
</dbReference>
<dbReference type="OrthoDB" id="3577723at2"/>
<evidence type="ECO:0000313" key="1">
    <source>
        <dbReference type="EMBL" id="RRO17047.1"/>
    </source>
</evidence>
<comment type="caution">
    <text evidence="1">The sequence shown here is derived from an EMBL/GenBank/DDBJ whole genome shotgun (WGS) entry which is preliminary data.</text>
</comment>
<gene>
    <name evidence="1" type="ORF">EIL87_12295</name>
</gene>
<protein>
    <recommendedName>
        <fullName evidence="3">ImmA/IrrE family metallo-endopeptidase</fullName>
    </recommendedName>
</protein>
<sequence>MTSAESIGSVTDRLNWLFDVVTVLDPATGRRPYTDAEVGEGVGVSQIKIALHRRGEPATPDLLSAVARFFGTDPAFFGSDPSAVAGAYEQVVQRALRDCGLDEHRLCRVFSPLPEPRWDQLRRVLVGLRAPSPLGEETPQAEPEARTRLRIWSSTLTGPMSAAQLEDLCRDVLAALDVRPPWDPIDLCKRLSAYRGRRIKVKGVDLGATTSIGHLVQQSRVDSIFYERTAPAPQRDLVIAHELIHLLRRHLDFGDALTCGADLGTENAYSDWREWEAEVGARILAGLARERPRPNGLRPGVSPEERGIAGAFGFVDQE</sequence>
<proteinExistence type="predicted"/>
<evidence type="ECO:0000313" key="2">
    <source>
        <dbReference type="Proteomes" id="UP000274515"/>
    </source>
</evidence>
<dbReference type="EMBL" id="RSAA01000010">
    <property type="protein sequence ID" value="RRO17047.1"/>
    <property type="molecule type" value="Genomic_DNA"/>
</dbReference>